<reference evidence="3" key="1">
    <citation type="submission" date="2024-04" db="EMBL/GenBank/DDBJ databases">
        <authorList>
            <consortium name="Molecular Ecology Group"/>
        </authorList>
    </citation>
    <scope>NUCLEOTIDE SEQUENCE</scope>
</reference>
<feature type="domain" description="DUF4371" evidence="2">
    <location>
        <begin position="150"/>
        <end position="339"/>
    </location>
</feature>
<dbReference type="AlphaFoldDB" id="A0AAV2NGG4"/>
<dbReference type="EMBL" id="OZ034837">
    <property type="protein sequence ID" value="CAL1678226.1"/>
    <property type="molecule type" value="Genomic_DNA"/>
</dbReference>
<name>A0AAV2NGG4_9HYME</name>
<dbReference type="InterPro" id="IPR025398">
    <property type="entry name" value="DUF4371"/>
</dbReference>
<protein>
    <recommendedName>
        <fullName evidence="2">DUF4371 domain-containing protein</fullName>
    </recommendedName>
</protein>
<feature type="compositionally biased region" description="Low complexity" evidence="1">
    <location>
        <begin position="64"/>
        <end position="84"/>
    </location>
</feature>
<sequence>MSDGRKRLSGYQYKKIGKEKRKKEDELLEKTKTLHTFFRPITQGDEKNINKPILEAHVQTTTRSKICSTSSHGSSTTSEQSQKQEIALSKLTTEDANGLGLGSLATEGFRNWSNVNKILSGHKNSKEHLQCQIALIKRSRTEGRVDSDLCTQIKNEIEYWRNVLKRVIVAVKALANRGLPFRGSSERFGSLRNGNFMMILETIAEFDPFLSTHIAQCGNPCSRKTSYLSSTTCNEFINLIASKVKNTIVSEIQAAKYFSIAVDSTPDITHIDQLSFIIRYVKEDGARSNAFLVCYHAWTQIEELETAVTSILASFKIDIGNCKRQSYDNASNMSGIYTGLQARLK</sequence>
<feature type="region of interest" description="Disordered" evidence="1">
    <location>
        <begin position="1"/>
        <end position="24"/>
    </location>
</feature>
<organism evidence="3 4">
    <name type="scientific">Lasius platythorax</name>
    <dbReference type="NCBI Taxonomy" id="488582"/>
    <lineage>
        <taxon>Eukaryota</taxon>
        <taxon>Metazoa</taxon>
        <taxon>Ecdysozoa</taxon>
        <taxon>Arthropoda</taxon>
        <taxon>Hexapoda</taxon>
        <taxon>Insecta</taxon>
        <taxon>Pterygota</taxon>
        <taxon>Neoptera</taxon>
        <taxon>Endopterygota</taxon>
        <taxon>Hymenoptera</taxon>
        <taxon>Apocrita</taxon>
        <taxon>Aculeata</taxon>
        <taxon>Formicoidea</taxon>
        <taxon>Formicidae</taxon>
        <taxon>Formicinae</taxon>
        <taxon>Lasius</taxon>
        <taxon>Lasius</taxon>
    </lineage>
</organism>
<gene>
    <name evidence="3" type="ORF">LPLAT_LOCUS4121</name>
</gene>
<evidence type="ECO:0000313" key="3">
    <source>
        <dbReference type="EMBL" id="CAL1678226.1"/>
    </source>
</evidence>
<keyword evidence="4" id="KW-1185">Reference proteome</keyword>
<accession>A0AAV2NGG4</accession>
<dbReference type="PANTHER" id="PTHR45749">
    <property type="match status" value="1"/>
</dbReference>
<feature type="region of interest" description="Disordered" evidence="1">
    <location>
        <begin position="62"/>
        <end position="84"/>
    </location>
</feature>
<dbReference type="Proteomes" id="UP001497644">
    <property type="component" value="Chromosome 14"/>
</dbReference>
<proteinExistence type="predicted"/>
<dbReference type="PANTHER" id="PTHR45749:SF23">
    <property type="entry name" value="ZINC FINGER MYM-TYPE PROTEIN 1-LIKE"/>
    <property type="match status" value="1"/>
</dbReference>
<evidence type="ECO:0000256" key="1">
    <source>
        <dbReference type="SAM" id="MobiDB-lite"/>
    </source>
</evidence>
<evidence type="ECO:0000259" key="2">
    <source>
        <dbReference type="Pfam" id="PF14291"/>
    </source>
</evidence>
<evidence type="ECO:0000313" key="4">
    <source>
        <dbReference type="Proteomes" id="UP001497644"/>
    </source>
</evidence>
<dbReference type="Pfam" id="PF14291">
    <property type="entry name" value="DUF4371"/>
    <property type="match status" value="1"/>
</dbReference>